<feature type="compositionally biased region" description="Basic and acidic residues" evidence="7">
    <location>
        <begin position="267"/>
        <end position="322"/>
    </location>
</feature>
<dbReference type="Pfam" id="PF04147">
    <property type="entry name" value="Nop14"/>
    <property type="match status" value="1"/>
</dbReference>
<keyword evidence="3" id="KW-0690">Ribosome biogenesis</keyword>
<evidence type="ECO:0000313" key="9">
    <source>
        <dbReference type="Proteomes" id="UP001498771"/>
    </source>
</evidence>
<keyword evidence="4" id="KW-0698">rRNA processing</keyword>
<protein>
    <submittedName>
        <fullName evidence="8">Nucleolar protein 14</fullName>
    </submittedName>
</protein>
<dbReference type="EMBL" id="JBBJBU010000003">
    <property type="protein sequence ID" value="KAK7206243.1"/>
    <property type="molecule type" value="Genomic_DNA"/>
</dbReference>
<dbReference type="PANTHER" id="PTHR23183:SF0">
    <property type="entry name" value="NUCLEOLAR PROTEIN 14"/>
    <property type="match status" value="1"/>
</dbReference>
<keyword evidence="5" id="KW-0539">Nucleus</keyword>
<evidence type="ECO:0000256" key="3">
    <source>
        <dbReference type="ARBA" id="ARBA00022517"/>
    </source>
</evidence>
<evidence type="ECO:0000256" key="7">
    <source>
        <dbReference type="SAM" id="MobiDB-lite"/>
    </source>
</evidence>
<feature type="region of interest" description="Disordered" evidence="7">
    <location>
        <begin position="239"/>
        <end position="258"/>
    </location>
</feature>
<evidence type="ECO:0000256" key="2">
    <source>
        <dbReference type="ARBA" id="ARBA00007466"/>
    </source>
</evidence>
<name>A0ABR1F8S2_9ASCO</name>
<sequence length="837" mass="94624">MAKSQLKQLKERLKTSGFTGQTNAKKQKRGRVPAASREDKDNLLASIRDEFNPFEVKTTKQKHGDILGRRVQGATGRPGLSKQIGEENRRRTLQKELERKNKAGAVVDRRFGEHDPNMTPEERMLERFTRERQSRSSRTSSLFNLEDDDGESEGLTHFGQSLSLDDEFTLGDSNGGLKRRPGDASDDDEPERKKSKNEVMKEVIAKSKMYKYERQKAKEEDLEQIEALDGEMDGLRSLLFSSSAATTQPSEPVPERDIEYDEAVRELGFDRRAQPSDRTKTEEELAEERVKQLKELEDQRLRRMRGENVDEDDEKPKQRAPDADADDLEDDFELDDAADFGFGKGLGDVDDEEEGFDVESGASDEGSDDDSKARTKKVSTSTNATPLSGRRGKPSVELSEEDLKSGLKFTYQCPSTYDELLEIFEDHGLDKQLTIIERIMTLYHPSLAAGNKEKLMKFGPLLIEHAVSIVDDSSDLSEDDYNKLVKKIYDLTQSYPEEMSEGFRTQLKVIRQRLQIAITKTEESDYPLPSDSMIFVLIGMIFSTSDYFHLIATPAMLLIGQHLSQFPISTLGDYASASLLARVSRKYLDLSKRVIPESINYLNLSIFSFITQTAAPQGFPLADNLTKLSVEGTSKGISLRNLKISDIMTDTPITKISTPAERQLALSILKADLDTLVEFASLWKGKDAYKELFTPSLELLDLLSSEIAASKKRSVALGAIRDKITETSTQLRRLIDLQTLNRKPLMLQQHKPIPIPTYAPKFEENYSVDKKSYDPNVQRQEISKLRAQVKKERKGALRELRKDNAFVSREKLAAKKKKDAEYHAMLARLERSVASEN</sequence>
<evidence type="ECO:0000313" key="8">
    <source>
        <dbReference type="EMBL" id="KAK7206243.1"/>
    </source>
</evidence>
<dbReference type="RefSeq" id="XP_064769276.1">
    <property type="nucleotide sequence ID" value="XM_064912254.1"/>
</dbReference>
<keyword evidence="9" id="KW-1185">Reference proteome</keyword>
<proteinExistence type="inferred from homology"/>
<evidence type="ECO:0000256" key="5">
    <source>
        <dbReference type="ARBA" id="ARBA00023242"/>
    </source>
</evidence>
<feature type="compositionally biased region" description="Basic and acidic residues" evidence="7">
    <location>
        <begin position="190"/>
        <end position="200"/>
    </location>
</feature>
<reference evidence="8 9" key="1">
    <citation type="submission" date="2024-03" db="EMBL/GenBank/DDBJ databases">
        <title>Genome-scale model development and genomic sequencing of the oleaginous clade Lipomyces.</title>
        <authorList>
            <consortium name="Lawrence Berkeley National Laboratory"/>
            <person name="Czajka J.J."/>
            <person name="Han Y."/>
            <person name="Kim J."/>
            <person name="Mondo S.J."/>
            <person name="Hofstad B.A."/>
            <person name="Robles A."/>
            <person name="Haridas S."/>
            <person name="Riley R."/>
            <person name="LaButti K."/>
            <person name="Pangilinan J."/>
            <person name="Andreopoulos W."/>
            <person name="Lipzen A."/>
            <person name="Yan J."/>
            <person name="Wang M."/>
            <person name="Ng V."/>
            <person name="Grigoriev I.V."/>
            <person name="Spatafora J.W."/>
            <person name="Magnuson J.K."/>
            <person name="Baker S.E."/>
            <person name="Pomraning K.R."/>
        </authorList>
    </citation>
    <scope>NUCLEOTIDE SEQUENCE [LARGE SCALE GENOMIC DNA]</scope>
    <source>
        <strain evidence="8 9">Phaff 52-87</strain>
    </source>
</reference>
<comment type="caution">
    <text evidence="8">The sequence shown here is derived from an EMBL/GenBank/DDBJ whole genome shotgun (WGS) entry which is preliminary data.</text>
</comment>
<comment type="subcellular location">
    <subcellularLocation>
        <location evidence="1">Nucleus</location>
        <location evidence="1">Nucleolus</location>
    </subcellularLocation>
</comment>
<feature type="region of interest" description="Disordered" evidence="7">
    <location>
        <begin position="1"/>
        <end position="42"/>
    </location>
</feature>
<accession>A0ABR1F8S2</accession>
<evidence type="ECO:0000256" key="4">
    <source>
        <dbReference type="ARBA" id="ARBA00022552"/>
    </source>
</evidence>
<dbReference type="GeneID" id="90037766"/>
<dbReference type="Proteomes" id="UP001498771">
    <property type="component" value="Unassembled WGS sequence"/>
</dbReference>
<evidence type="ECO:0000256" key="6">
    <source>
        <dbReference type="ARBA" id="ARBA00024695"/>
    </source>
</evidence>
<organism evidence="8 9">
    <name type="scientific">Myxozyma melibiosi</name>
    <dbReference type="NCBI Taxonomy" id="54550"/>
    <lineage>
        <taxon>Eukaryota</taxon>
        <taxon>Fungi</taxon>
        <taxon>Dikarya</taxon>
        <taxon>Ascomycota</taxon>
        <taxon>Saccharomycotina</taxon>
        <taxon>Lipomycetes</taxon>
        <taxon>Lipomycetales</taxon>
        <taxon>Lipomycetaceae</taxon>
        <taxon>Myxozyma</taxon>
    </lineage>
</organism>
<feature type="compositionally biased region" description="Acidic residues" evidence="7">
    <location>
        <begin position="323"/>
        <end position="338"/>
    </location>
</feature>
<comment type="similarity">
    <text evidence="2">Belongs to the NOP14 family.</text>
</comment>
<feature type="compositionally biased region" description="Basic and acidic residues" evidence="7">
    <location>
        <begin position="84"/>
        <end position="134"/>
    </location>
</feature>
<evidence type="ECO:0000256" key="1">
    <source>
        <dbReference type="ARBA" id="ARBA00004604"/>
    </source>
</evidence>
<feature type="compositionally biased region" description="Acidic residues" evidence="7">
    <location>
        <begin position="348"/>
        <end position="357"/>
    </location>
</feature>
<feature type="compositionally biased region" description="Polar residues" evidence="7">
    <location>
        <begin position="239"/>
        <end position="250"/>
    </location>
</feature>
<dbReference type="PANTHER" id="PTHR23183">
    <property type="entry name" value="NOP14"/>
    <property type="match status" value="1"/>
</dbReference>
<comment type="function">
    <text evidence="6">Involved in nucleolar processing of pre-18S ribosomal RNA. Has a role in the nuclear export of 40S pre-ribosomal subunit to the cytoplasm.</text>
</comment>
<feature type="region of interest" description="Disordered" evidence="7">
    <location>
        <begin position="267"/>
        <end position="399"/>
    </location>
</feature>
<gene>
    <name evidence="8" type="ORF">BZA70DRAFT_276126</name>
</gene>
<dbReference type="InterPro" id="IPR007276">
    <property type="entry name" value="Nop14"/>
</dbReference>
<feature type="region of interest" description="Disordered" evidence="7">
    <location>
        <begin position="71"/>
        <end position="200"/>
    </location>
</feature>